<comment type="caution">
    <text evidence="4">The sequence shown here is derived from an EMBL/GenBank/DDBJ whole genome shotgun (WGS) entry which is preliminary data.</text>
</comment>
<organism evidence="4 5">
    <name type="scientific">Gulo gulo</name>
    <name type="common">Wolverine</name>
    <name type="synonym">Gluton</name>
    <dbReference type="NCBI Taxonomy" id="48420"/>
    <lineage>
        <taxon>Eukaryota</taxon>
        <taxon>Metazoa</taxon>
        <taxon>Chordata</taxon>
        <taxon>Craniata</taxon>
        <taxon>Vertebrata</taxon>
        <taxon>Euteleostomi</taxon>
        <taxon>Mammalia</taxon>
        <taxon>Eutheria</taxon>
        <taxon>Laurasiatheria</taxon>
        <taxon>Carnivora</taxon>
        <taxon>Caniformia</taxon>
        <taxon>Musteloidea</taxon>
        <taxon>Mustelidae</taxon>
        <taxon>Guloninae</taxon>
        <taxon>Gulo</taxon>
    </lineage>
</organism>
<feature type="domain" description="AKNA" evidence="3">
    <location>
        <begin position="323"/>
        <end position="417"/>
    </location>
</feature>
<feature type="compositionally biased region" description="Polar residues" evidence="2">
    <location>
        <begin position="499"/>
        <end position="515"/>
    </location>
</feature>
<feature type="region of interest" description="Disordered" evidence="2">
    <location>
        <begin position="495"/>
        <end position="553"/>
    </location>
</feature>
<name>A0A9X9Q9N4_GULGU</name>
<reference evidence="4 5" key="1">
    <citation type="submission" date="2018-10" db="EMBL/GenBank/DDBJ databases">
        <authorList>
            <person name="Ekblom R."/>
            <person name="Jareborg N."/>
        </authorList>
    </citation>
    <scope>NUCLEOTIDE SEQUENCE [LARGE SCALE GENOMIC DNA]</scope>
    <source>
        <tissue evidence="4">Muscle</tissue>
    </source>
</reference>
<feature type="compositionally biased region" description="Basic and acidic residues" evidence="2">
    <location>
        <begin position="517"/>
        <end position="529"/>
    </location>
</feature>
<feature type="region of interest" description="Disordered" evidence="2">
    <location>
        <begin position="196"/>
        <end position="244"/>
    </location>
</feature>
<dbReference type="InterPro" id="IPR022150">
    <property type="entry name" value="AKNA_dom"/>
</dbReference>
<accession>A0A9X9Q9N4</accession>
<evidence type="ECO:0000313" key="4">
    <source>
        <dbReference type="EMBL" id="VCX40962.1"/>
    </source>
</evidence>
<evidence type="ECO:0000259" key="3">
    <source>
        <dbReference type="Pfam" id="PF12443"/>
    </source>
</evidence>
<protein>
    <recommendedName>
        <fullName evidence="3">AKNA domain-containing protein</fullName>
    </recommendedName>
</protein>
<dbReference type="PANTHER" id="PTHR21510:SF16">
    <property type="entry name" value="PROTEIN AKNAD1"/>
    <property type="match status" value="1"/>
</dbReference>
<feature type="region of interest" description="Disordered" evidence="2">
    <location>
        <begin position="263"/>
        <end position="328"/>
    </location>
</feature>
<dbReference type="EMBL" id="CYRY02045518">
    <property type="protein sequence ID" value="VCX40962.1"/>
    <property type="molecule type" value="Genomic_DNA"/>
</dbReference>
<sequence length="788" mass="88400">MDKAHFSEDTTSKKQKDLPYDRDFSQIKIYNDFNFTSKNDVLDVSNQILLTVDDLQEKATYKETCRHADMAMTLGKMIKTVINKSYDKEKQSTTNLDIPANGRVPSKSNISDISLHHLPNQEFLKGQDINSETLPNISNAVSSDEVIIKNIILCHVKNSWPKGHTPELTDQLSPKKGGEHSKMPCCSLTVTEENASDLEAAGESSHRETSHFLTKIKRPHDKPKSCQGQPPQKPQTDKAVSGSGFKHGLGLVHYQLSDFPKVVPKGKIPQNKPINKPLTPDKQASFSPKSRDKSAIVQDILESMSGSNCMERQGQKRKPAEPSQETEMEPTIHIHQEHLTGIESEMSLFKVSSTTQKDLSPSSSYIFQKITQGKQMCQKLKEQTDQLKTKVQEFSKSIVQDSPYLLQDKSLVLEKLQRHLELLEQEFLDNKEKHLTLKQVHRHESPAVGDFDPEREVEGEIFKLEMLLEDVKEKINKGKCTSAVSFPVSSPIIPDDLASTFSPPSNEPQAITAQTPPREKAEKSEKSEGRSPAVENPNTTSGNQDRDHAQMTSPSCAFCPGVLEWKENTEKKGHRRTNCGRCPPAIQEKSLHADSIHSSDAGPSCSSLSGTGLQSNQCEISGTKSHNSRRVCGKKPLEEFHYKYNMPGQNYLNPNERSAFVKLCFLNENKNSSPSRSKPEWICSQTLNPKSSHDEHEPIPGKNNLKVFMTYNSDLATPSPHFHSCRILGSKSLSNFGSIEETESEILNLSLDHALRTATILKETTDRMIRTIAEDLAKVQRWRNQLKY</sequence>
<dbReference type="Proteomes" id="UP000269945">
    <property type="component" value="Unassembled WGS sequence"/>
</dbReference>
<dbReference type="AlphaFoldDB" id="A0A9X9Q9N4"/>
<gene>
    <name evidence="4" type="ORF">BN2614_LOCUS5</name>
</gene>
<feature type="coiled-coil region" evidence="1">
    <location>
        <begin position="377"/>
        <end position="433"/>
    </location>
</feature>
<dbReference type="Pfam" id="PF12443">
    <property type="entry name" value="AKNA"/>
    <property type="match status" value="1"/>
</dbReference>
<evidence type="ECO:0000256" key="2">
    <source>
        <dbReference type="SAM" id="MobiDB-lite"/>
    </source>
</evidence>
<keyword evidence="5" id="KW-1185">Reference proteome</keyword>
<keyword evidence="1" id="KW-0175">Coiled coil</keyword>
<evidence type="ECO:0000256" key="1">
    <source>
        <dbReference type="SAM" id="Coils"/>
    </source>
</evidence>
<proteinExistence type="predicted"/>
<evidence type="ECO:0000313" key="5">
    <source>
        <dbReference type="Proteomes" id="UP000269945"/>
    </source>
</evidence>
<dbReference type="InterPro" id="IPR052655">
    <property type="entry name" value="AKNA_Centrosome-Trans_reg"/>
</dbReference>
<dbReference type="PANTHER" id="PTHR21510">
    <property type="entry name" value="AKNA DOMAIN-CONTAINING PROTEIN"/>
    <property type="match status" value="1"/>
</dbReference>